<name>X0TYW1_9ZZZZ</name>
<feature type="non-terminal residue" evidence="1">
    <location>
        <position position="276"/>
    </location>
</feature>
<dbReference type="AlphaFoldDB" id="X0TYW1"/>
<sequence>YWNGAAYVAVATQIDGSSDFAQTGLVSWIPADAEVPKTQFDTFGYAYEISSSVNITHATLDVYVDIITGVPAQKEMKAYDFTSQYGTRVMQCSPSVLNEGNRIDFASANAPDVYNGADSSDNGAQSIYFGGDQNITAAGGLYNRFGSNILSMFLVLKDAETYLLVGDTPEEFVIYPVSKTIGCPAPLTLATGEVNMSKNPTEGVTRNIAIWMSASGPVMFDGASISSIRGMENFFDPNNDEYINWAYVNRARGWIDNVYKEYNLLIPSTAAQTENN</sequence>
<accession>X0TYW1</accession>
<comment type="caution">
    <text evidence="1">The sequence shown here is derived from an EMBL/GenBank/DDBJ whole genome shotgun (WGS) entry which is preliminary data.</text>
</comment>
<feature type="non-terminal residue" evidence="1">
    <location>
        <position position="1"/>
    </location>
</feature>
<organism evidence="1">
    <name type="scientific">marine sediment metagenome</name>
    <dbReference type="NCBI Taxonomy" id="412755"/>
    <lineage>
        <taxon>unclassified sequences</taxon>
        <taxon>metagenomes</taxon>
        <taxon>ecological metagenomes</taxon>
    </lineage>
</organism>
<proteinExistence type="predicted"/>
<protein>
    <submittedName>
        <fullName evidence="1">Uncharacterized protein</fullName>
    </submittedName>
</protein>
<gene>
    <name evidence="1" type="ORF">S01H1_29711</name>
</gene>
<evidence type="ECO:0000313" key="1">
    <source>
        <dbReference type="EMBL" id="GAF92326.1"/>
    </source>
</evidence>
<reference evidence="1" key="1">
    <citation type="journal article" date="2014" name="Front. Microbiol.">
        <title>High frequency of phylogenetically diverse reductive dehalogenase-homologous genes in deep subseafloor sedimentary metagenomes.</title>
        <authorList>
            <person name="Kawai M."/>
            <person name="Futagami T."/>
            <person name="Toyoda A."/>
            <person name="Takaki Y."/>
            <person name="Nishi S."/>
            <person name="Hori S."/>
            <person name="Arai W."/>
            <person name="Tsubouchi T."/>
            <person name="Morono Y."/>
            <person name="Uchiyama I."/>
            <person name="Ito T."/>
            <person name="Fujiyama A."/>
            <person name="Inagaki F."/>
            <person name="Takami H."/>
        </authorList>
    </citation>
    <scope>NUCLEOTIDE SEQUENCE</scope>
    <source>
        <strain evidence="1">Expedition CK06-06</strain>
    </source>
</reference>
<dbReference type="EMBL" id="BARS01018249">
    <property type="protein sequence ID" value="GAF92326.1"/>
    <property type="molecule type" value="Genomic_DNA"/>
</dbReference>